<keyword evidence="5" id="KW-1133">Transmembrane helix</keyword>
<organism evidence="7 8">
    <name type="scientific">Halobacillus litoralis</name>
    <dbReference type="NCBI Taxonomy" id="45668"/>
    <lineage>
        <taxon>Bacteria</taxon>
        <taxon>Bacillati</taxon>
        <taxon>Bacillota</taxon>
        <taxon>Bacilli</taxon>
        <taxon>Bacillales</taxon>
        <taxon>Bacillaceae</taxon>
        <taxon>Halobacillus</taxon>
    </lineage>
</organism>
<feature type="compositionally biased region" description="Basic and acidic residues" evidence="4">
    <location>
        <begin position="97"/>
        <end position="111"/>
    </location>
</feature>
<dbReference type="GO" id="GO:0003676">
    <property type="term" value="F:nucleic acid binding"/>
    <property type="evidence" value="ECO:0007669"/>
    <property type="project" value="InterPro"/>
</dbReference>
<evidence type="ECO:0000256" key="4">
    <source>
        <dbReference type="SAM" id="MobiDB-lite"/>
    </source>
</evidence>
<keyword evidence="1" id="KW-0540">Nuclease</keyword>
<evidence type="ECO:0000256" key="3">
    <source>
        <dbReference type="ARBA" id="ARBA00022801"/>
    </source>
</evidence>
<feature type="transmembrane region" description="Helical" evidence="5">
    <location>
        <begin position="29"/>
        <end position="51"/>
    </location>
</feature>
<dbReference type="InterPro" id="IPR002071">
    <property type="entry name" value="Thermonucl_AS"/>
</dbReference>
<dbReference type="AlphaFoldDB" id="A0A410MIX9"/>
<evidence type="ECO:0000256" key="1">
    <source>
        <dbReference type="ARBA" id="ARBA00022722"/>
    </source>
</evidence>
<dbReference type="Gene3D" id="2.40.50.90">
    <property type="match status" value="1"/>
</dbReference>
<dbReference type="OrthoDB" id="4376109at2"/>
<proteinExistence type="predicted"/>
<dbReference type="PROSITE" id="PS50830">
    <property type="entry name" value="TNASE_3"/>
    <property type="match status" value="1"/>
</dbReference>
<accession>A0A410MIX9</accession>
<feature type="compositionally biased region" description="Low complexity" evidence="4">
    <location>
        <begin position="83"/>
        <end position="94"/>
    </location>
</feature>
<name>A0A410MIX9_9BACI</name>
<sequence>MVQDKSGVSVTKIERPFSRKFLGFRSNKLWKKATVISTYIVTAILLIGLFFGQSEDKNDSTQSVAKSYGDVESTETDNKLQENNNKNTPSNTTNASDDSKSDSTNNIKEEASFPEDSEEATVTRIVDGDTIEVNIDGEEQGVRLLLVDTPETKHPNLPVQDYGPEASKFAKDTLSGEEVHIEYDGPKTDKYGRLLAYIWIDGTTFNKMLLEGGYARYAYVYDPPYTHAEEFQAAEASAKSQNLRIWSEEGYVTKDGFLQKKKVPQSTVPTAGDLEFDPNGPDRNCGDFSSQESAQAFFEAAGGPEKDPHQLDGSDGDGLVCESL</sequence>
<evidence type="ECO:0000313" key="7">
    <source>
        <dbReference type="EMBL" id="QAS54626.1"/>
    </source>
</evidence>
<gene>
    <name evidence="7" type="ORF">HLI_11860</name>
</gene>
<evidence type="ECO:0000259" key="6">
    <source>
        <dbReference type="PROSITE" id="PS50830"/>
    </source>
</evidence>
<keyword evidence="5" id="KW-0472">Membrane</keyword>
<dbReference type="KEGG" id="hli:HLI_11860"/>
<feature type="domain" description="TNase-like" evidence="6">
    <location>
        <begin position="116"/>
        <end position="248"/>
    </location>
</feature>
<dbReference type="EMBL" id="CP026118">
    <property type="protein sequence ID" value="QAS54626.1"/>
    <property type="molecule type" value="Genomic_DNA"/>
</dbReference>
<keyword evidence="3" id="KW-0378">Hydrolase</keyword>
<keyword evidence="2" id="KW-0255">Endonuclease</keyword>
<dbReference type="InterPro" id="IPR035437">
    <property type="entry name" value="SNase_OB-fold_sf"/>
</dbReference>
<dbReference type="GO" id="GO:0016787">
    <property type="term" value="F:hydrolase activity"/>
    <property type="evidence" value="ECO:0007669"/>
    <property type="project" value="UniProtKB-KW"/>
</dbReference>
<dbReference type="Proteomes" id="UP000287756">
    <property type="component" value="Chromosome"/>
</dbReference>
<keyword evidence="5" id="KW-0812">Transmembrane</keyword>
<dbReference type="CDD" id="cd00175">
    <property type="entry name" value="SNc"/>
    <property type="match status" value="1"/>
</dbReference>
<evidence type="ECO:0000256" key="2">
    <source>
        <dbReference type="ARBA" id="ARBA00022759"/>
    </source>
</evidence>
<dbReference type="Pfam" id="PF00565">
    <property type="entry name" value="SNase"/>
    <property type="match status" value="1"/>
</dbReference>
<dbReference type="SMART" id="SM00318">
    <property type="entry name" value="SNc"/>
    <property type="match status" value="1"/>
</dbReference>
<dbReference type="PANTHER" id="PTHR12302">
    <property type="entry name" value="EBNA2 BINDING PROTEIN P100"/>
    <property type="match status" value="1"/>
</dbReference>
<reference evidence="7 8" key="1">
    <citation type="submission" date="2018-01" db="EMBL/GenBank/DDBJ databases">
        <title>The whole genome sequencing and assembly of Halobacillus litoralis ERB031 strain.</title>
        <authorList>
            <person name="Lee S.-J."/>
            <person name="Park M.-K."/>
            <person name="Kim J.-Y."/>
            <person name="Lee Y.-J."/>
            <person name="Yi H."/>
            <person name="Bahn Y.-S."/>
            <person name="Kim J.F."/>
            <person name="Lee D.-W."/>
        </authorList>
    </citation>
    <scope>NUCLEOTIDE SEQUENCE [LARGE SCALE GENOMIC DNA]</scope>
    <source>
        <strain evidence="7 8">ERB 031</strain>
    </source>
</reference>
<dbReference type="InterPro" id="IPR016071">
    <property type="entry name" value="Staphylococal_nuclease_OB-fold"/>
</dbReference>
<protein>
    <submittedName>
        <fullName evidence="7">Nuclease</fullName>
    </submittedName>
</protein>
<dbReference type="GO" id="GO:0004519">
    <property type="term" value="F:endonuclease activity"/>
    <property type="evidence" value="ECO:0007669"/>
    <property type="project" value="UniProtKB-KW"/>
</dbReference>
<feature type="region of interest" description="Disordered" evidence="4">
    <location>
        <begin position="263"/>
        <end position="324"/>
    </location>
</feature>
<dbReference type="PANTHER" id="PTHR12302:SF3">
    <property type="entry name" value="SERINE_THREONINE-PROTEIN KINASE 31"/>
    <property type="match status" value="1"/>
</dbReference>
<evidence type="ECO:0000313" key="8">
    <source>
        <dbReference type="Proteomes" id="UP000287756"/>
    </source>
</evidence>
<evidence type="ECO:0000256" key="5">
    <source>
        <dbReference type="SAM" id="Phobius"/>
    </source>
</evidence>
<feature type="region of interest" description="Disordered" evidence="4">
    <location>
        <begin position="56"/>
        <end position="120"/>
    </location>
</feature>
<dbReference type="SUPFAM" id="SSF50199">
    <property type="entry name" value="Staphylococcal nuclease"/>
    <property type="match status" value="1"/>
</dbReference>
<dbReference type="PROSITE" id="PS01284">
    <property type="entry name" value="TNASE_2"/>
    <property type="match status" value="1"/>
</dbReference>
<dbReference type="PROSITE" id="PS01123">
    <property type="entry name" value="TNASE_1"/>
    <property type="match status" value="1"/>
</dbReference>